<dbReference type="EMBL" id="CM020618">
    <property type="protein sequence ID" value="KAK1861357.1"/>
    <property type="molecule type" value="Genomic_DNA"/>
</dbReference>
<organism evidence="1 2">
    <name type="scientific">Pyropia yezoensis</name>
    <name type="common">Susabi-nori</name>
    <name type="synonym">Porphyra yezoensis</name>
    <dbReference type="NCBI Taxonomy" id="2788"/>
    <lineage>
        <taxon>Eukaryota</taxon>
        <taxon>Rhodophyta</taxon>
        <taxon>Bangiophyceae</taxon>
        <taxon>Bangiales</taxon>
        <taxon>Bangiaceae</taxon>
        <taxon>Pyropia</taxon>
    </lineage>
</organism>
<keyword evidence="2" id="KW-1185">Reference proteome</keyword>
<gene>
    <name evidence="1" type="ORF">I4F81_003941</name>
</gene>
<evidence type="ECO:0000313" key="1">
    <source>
        <dbReference type="EMBL" id="KAK1861357.1"/>
    </source>
</evidence>
<name>A0ACC3BV01_PYRYE</name>
<dbReference type="Proteomes" id="UP000798662">
    <property type="component" value="Chromosome 1"/>
</dbReference>
<reference evidence="1" key="1">
    <citation type="submission" date="2019-11" db="EMBL/GenBank/DDBJ databases">
        <title>Nori genome reveals adaptations in red seaweeds to the harsh intertidal environment.</title>
        <authorList>
            <person name="Wang D."/>
            <person name="Mao Y."/>
        </authorList>
    </citation>
    <scope>NUCLEOTIDE SEQUENCE</scope>
    <source>
        <tissue evidence="1">Gametophyte</tissue>
    </source>
</reference>
<proteinExistence type="predicted"/>
<comment type="caution">
    <text evidence="1">The sequence shown here is derived from an EMBL/GenBank/DDBJ whole genome shotgun (WGS) entry which is preliminary data.</text>
</comment>
<accession>A0ACC3BV01</accession>
<sequence length="461" mass="44381">MRSPTMGTGAPTTGTSAATVTATTTTTAHSPRGACPLSLLPSDHLPPRSLGCSRRCRRVHARPAAARVALTTAAAAAAAVVAAAPRAAAAAACNATVEIQFFYTSLRVFVDGALQYEPPVGEAPNHVVTLAIPPGGRLGLTGHRDVNPDTPAAAVRLTWTDPVAAAAASNPIVSSAATWTAARVSRAWATAWGGGEGPADAAAAAAANATATPDWAPAADVSAAVAAAFRASAPTGSAHVALPEAAGTTPGGAPPGGATWVALRSPTLPTAPGPRDGREASAGGAAARGVATLDNAPAWEGWAAHPDTSSSGGGGGVDGGGGGAPSPWSLAAAEAEVAMEENILAAVDALYTPEPPTAGRPAGAARQPHPEWSAKEKGGGGGGGPPPQAVRGGPPTYGPLSEITMSMVSGGAADAGGGDSSVGGGSGGLPQSPPPPMPPTLLSPPPLPAGLRTPAPGGAGP</sequence>
<evidence type="ECO:0000313" key="2">
    <source>
        <dbReference type="Proteomes" id="UP000798662"/>
    </source>
</evidence>
<protein>
    <submittedName>
        <fullName evidence="1">Uncharacterized protein</fullName>
    </submittedName>
</protein>